<dbReference type="AlphaFoldDB" id="A0A376FBM3"/>
<accession>A0A376FBM3</accession>
<feature type="region of interest" description="Disordered" evidence="1">
    <location>
        <begin position="26"/>
        <end position="49"/>
    </location>
</feature>
<feature type="compositionally biased region" description="Basic and acidic residues" evidence="1">
    <location>
        <begin position="26"/>
        <end position="36"/>
    </location>
</feature>
<evidence type="ECO:0000313" key="2">
    <source>
        <dbReference type="EMBL" id="STD20631.1"/>
    </source>
</evidence>
<name>A0A376FBM3_ENTAS</name>
<sequence>MTASAKRLATWGKVYDNEDLARKAKQMEKQVERLKDSQTALHGRPASGR</sequence>
<gene>
    <name evidence="2" type="ORF">NCTC12123_02143</name>
</gene>
<dbReference type="Proteomes" id="UP000255163">
    <property type="component" value="Unassembled WGS sequence"/>
</dbReference>
<organism evidence="2 3">
    <name type="scientific">Enterobacter asburiae</name>
    <dbReference type="NCBI Taxonomy" id="61645"/>
    <lineage>
        <taxon>Bacteria</taxon>
        <taxon>Pseudomonadati</taxon>
        <taxon>Pseudomonadota</taxon>
        <taxon>Gammaproteobacteria</taxon>
        <taxon>Enterobacterales</taxon>
        <taxon>Enterobacteriaceae</taxon>
        <taxon>Enterobacter</taxon>
        <taxon>Enterobacter cloacae complex</taxon>
    </lineage>
</organism>
<reference evidence="2 3" key="1">
    <citation type="submission" date="2018-06" db="EMBL/GenBank/DDBJ databases">
        <authorList>
            <consortium name="Pathogen Informatics"/>
            <person name="Doyle S."/>
        </authorList>
    </citation>
    <scope>NUCLEOTIDE SEQUENCE [LARGE SCALE GENOMIC DNA]</scope>
    <source>
        <strain evidence="2 3">NCTC12123</strain>
    </source>
</reference>
<dbReference type="EMBL" id="UFYI01000007">
    <property type="protein sequence ID" value="STD20631.1"/>
    <property type="molecule type" value="Genomic_DNA"/>
</dbReference>
<proteinExistence type="predicted"/>
<protein>
    <submittedName>
        <fullName evidence="2">ABC transporter</fullName>
    </submittedName>
</protein>
<evidence type="ECO:0000313" key="3">
    <source>
        <dbReference type="Proteomes" id="UP000255163"/>
    </source>
</evidence>
<evidence type="ECO:0000256" key="1">
    <source>
        <dbReference type="SAM" id="MobiDB-lite"/>
    </source>
</evidence>